<dbReference type="InterPro" id="IPR045736">
    <property type="entry name" value="START_2"/>
</dbReference>
<protein>
    <recommendedName>
        <fullName evidence="1">START-like domain-containing protein</fullName>
    </recommendedName>
</protein>
<reference evidence="2" key="1">
    <citation type="journal article" date="2021" name="PeerJ">
        <title>Extensive microbial diversity within the chicken gut microbiome revealed by metagenomics and culture.</title>
        <authorList>
            <person name="Gilroy R."/>
            <person name="Ravi A."/>
            <person name="Getino M."/>
            <person name="Pursley I."/>
            <person name="Horton D.L."/>
            <person name="Alikhan N.F."/>
            <person name="Baker D."/>
            <person name="Gharbi K."/>
            <person name="Hall N."/>
            <person name="Watson M."/>
            <person name="Adriaenssens E.M."/>
            <person name="Foster-Nyarko E."/>
            <person name="Jarju S."/>
            <person name="Secka A."/>
            <person name="Antonio M."/>
            <person name="Oren A."/>
            <person name="Chaudhuri R.R."/>
            <person name="La Ragione R."/>
            <person name="Hildebrand F."/>
            <person name="Pallen M.J."/>
        </authorList>
    </citation>
    <scope>NUCLEOTIDE SEQUENCE</scope>
    <source>
        <strain evidence="2">ChiHjej12B11-16260</strain>
    </source>
</reference>
<evidence type="ECO:0000313" key="2">
    <source>
        <dbReference type="EMBL" id="HIX44916.1"/>
    </source>
</evidence>
<feature type="domain" description="START-like" evidence="1">
    <location>
        <begin position="2"/>
        <end position="126"/>
    </location>
</feature>
<dbReference type="Proteomes" id="UP000824246">
    <property type="component" value="Unassembled WGS sequence"/>
</dbReference>
<dbReference type="Gene3D" id="3.30.530.20">
    <property type="match status" value="1"/>
</dbReference>
<sequence>MNKEKFVVEYDFKKVSPSLLWTFVSTAAGLSEWFADQVEHKEKEFTFYWNKSPQVAMMTASRTGVYVRFHWEEDANERSFFEMRIETSELTGATVLLVTDFALPDEIEDARELWDNEVERLRRRLGL</sequence>
<proteinExistence type="predicted"/>
<gene>
    <name evidence="2" type="ORF">H9982_01710</name>
</gene>
<evidence type="ECO:0000259" key="1">
    <source>
        <dbReference type="Pfam" id="PF19569"/>
    </source>
</evidence>
<dbReference type="SUPFAM" id="SSF55961">
    <property type="entry name" value="Bet v1-like"/>
    <property type="match status" value="1"/>
</dbReference>
<reference evidence="2" key="2">
    <citation type="submission" date="2021-04" db="EMBL/GenBank/DDBJ databases">
        <authorList>
            <person name="Gilroy R."/>
        </authorList>
    </citation>
    <scope>NUCLEOTIDE SEQUENCE</scope>
    <source>
        <strain evidence="2">ChiHjej12B11-16260</strain>
    </source>
</reference>
<name>A0A9D1VQ53_9BACT</name>
<accession>A0A9D1VQ53</accession>
<dbReference type="Pfam" id="PF19569">
    <property type="entry name" value="START_2"/>
    <property type="match status" value="1"/>
</dbReference>
<organism evidence="2 3">
    <name type="scientific">Candidatus Barnesiella excrementipullorum</name>
    <dbReference type="NCBI Taxonomy" id="2838479"/>
    <lineage>
        <taxon>Bacteria</taxon>
        <taxon>Pseudomonadati</taxon>
        <taxon>Bacteroidota</taxon>
        <taxon>Bacteroidia</taxon>
        <taxon>Bacteroidales</taxon>
        <taxon>Barnesiellaceae</taxon>
        <taxon>Barnesiella</taxon>
    </lineage>
</organism>
<dbReference type="AlphaFoldDB" id="A0A9D1VQ53"/>
<dbReference type="EMBL" id="DXFB01000043">
    <property type="protein sequence ID" value="HIX44916.1"/>
    <property type="molecule type" value="Genomic_DNA"/>
</dbReference>
<comment type="caution">
    <text evidence="2">The sequence shown here is derived from an EMBL/GenBank/DDBJ whole genome shotgun (WGS) entry which is preliminary data.</text>
</comment>
<evidence type="ECO:0000313" key="3">
    <source>
        <dbReference type="Proteomes" id="UP000824246"/>
    </source>
</evidence>
<dbReference type="InterPro" id="IPR023393">
    <property type="entry name" value="START-like_dom_sf"/>
</dbReference>